<reference evidence="9" key="2">
    <citation type="journal article" date="2021" name="PeerJ">
        <title>Extensive microbial diversity within the chicken gut microbiome revealed by metagenomics and culture.</title>
        <authorList>
            <person name="Gilroy R."/>
            <person name="Ravi A."/>
            <person name="Getino M."/>
            <person name="Pursley I."/>
            <person name="Horton D.L."/>
            <person name="Alikhan N.F."/>
            <person name="Baker D."/>
            <person name="Gharbi K."/>
            <person name="Hall N."/>
            <person name="Watson M."/>
            <person name="Adriaenssens E.M."/>
            <person name="Foster-Nyarko E."/>
            <person name="Jarju S."/>
            <person name="Secka A."/>
            <person name="Antonio M."/>
            <person name="Oren A."/>
            <person name="Chaudhuri R.R."/>
            <person name="La Ragione R."/>
            <person name="Hildebrand F."/>
            <person name="Pallen M.J."/>
        </authorList>
    </citation>
    <scope>NUCLEOTIDE SEQUENCE</scope>
    <source>
        <strain evidence="9">11687</strain>
    </source>
</reference>
<evidence type="ECO:0000313" key="10">
    <source>
        <dbReference type="Proteomes" id="UP000824081"/>
    </source>
</evidence>
<dbReference type="GO" id="GO:0005886">
    <property type="term" value="C:plasma membrane"/>
    <property type="evidence" value="ECO:0007669"/>
    <property type="project" value="UniProtKB-SubCell"/>
</dbReference>
<feature type="region of interest" description="Disordered" evidence="6">
    <location>
        <begin position="330"/>
        <end position="356"/>
    </location>
</feature>
<feature type="domain" description="PLD phosphodiesterase" evidence="8">
    <location>
        <begin position="459"/>
        <end position="486"/>
    </location>
</feature>
<dbReference type="PANTHER" id="PTHR21248">
    <property type="entry name" value="CARDIOLIPIN SYNTHASE"/>
    <property type="match status" value="1"/>
</dbReference>
<dbReference type="GO" id="GO:0032049">
    <property type="term" value="P:cardiolipin biosynthetic process"/>
    <property type="evidence" value="ECO:0007669"/>
    <property type="project" value="UniProtKB-ARBA"/>
</dbReference>
<feature type="transmembrane region" description="Helical" evidence="7">
    <location>
        <begin position="83"/>
        <end position="101"/>
    </location>
</feature>
<dbReference type="InterPro" id="IPR025202">
    <property type="entry name" value="PLD-like_dom"/>
</dbReference>
<dbReference type="PROSITE" id="PS50035">
    <property type="entry name" value="PLD"/>
    <property type="match status" value="2"/>
</dbReference>
<feature type="transmembrane region" description="Helical" evidence="7">
    <location>
        <begin position="52"/>
        <end position="71"/>
    </location>
</feature>
<keyword evidence="4 7" id="KW-1133">Transmembrane helix</keyword>
<dbReference type="PANTHER" id="PTHR21248:SF22">
    <property type="entry name" value="PHOSPHOLIPASE D"/>
    <property type="match status" value="1"/>
</dbReference>
<keyword evidence="3 7" id="KW-0812">Transmembrane</keyword>
<comment type="caution">
    <text evidence="9">The sequence shown here is derived from an EMBL/GenBank/DDBJ whole genome shotgun (WGS) entry which is preliminary data.</text>
</comment>
<dbReference type="Pfam" id="PF13396">
    <property type="entry name" value="PLDc_N"/>
    <property type="match status" value="1"/>
</dbReference>
<accession>A0A9D1MFF5</accession>
<evidence type="ECO:0000256" key="6">
    <source>
        <dbReference type="SAM" id="MobiDB-lite"/>
    </source>
</evidence>
<evidence type="ECO:0000256" key="1">
    <source>
        <dbReference type="ARBA" id="ARBA00004651"/>
    </source>
</evidence>
<sequence length="499" mass="57062">MNKRRKERIEKNILRNRTYKVLIYNRFILTLLLVLLQIVVYALMLVHFYNGFRAVMITTELLGLLFVLYIINRNEKPSSKLNWVIMILAVPVFGVPMYMLFGEGRPTRRMHKRISAAKKENAACLARKTGVNPEKRDEEICRYLTRYADYPLFRDGEVTYYPSGKEMFKDMLAALDRAEKFILAEYFIVAGGKMWDEFRERLLQKARQGVQIRLIYDDVGSLLVLPPKYDRYLEYLHPNIKCFRFNPAVPVFTMRMNNRDHRKILVVDGKVAFTGGINLADEYIDEKVRFGVWKDTGVRVTGSAVDSFTVMFFNLWNAFRKDKEKTSDFLSGAPSGEGAEGDAGAGAQTDLPATGDLSGPGIRPAPVIQPYDDSPLDRESVGETVYLDIINRARDYVYIFTPYLILDDFMRAAICNAAKRGVDVRIVTPGIPDKKTVFRLTRSNYAPLLKSGVKIYEYTPGFIHAKSMVSDDLCAVVGTINLDYRSLYLHFENAVYFSG</sequence>
<proteinExistence type="predicted"/>
<dbReference type="SUPFAM" id="SSF56024">
    <property type="entry name" value="Phospholipase D/nuclease"/>
    <property type="match status" value="2"/>
</dbReference>
<reference evidence="9" key="1">
    <citation type="submission" date="2020-10" db="EMBL/GenBank/DDBJ databases">
        <authorList>
            <person name="Gilroy R."/>
        </authorList>
    </citation>
    <scope>NUCLEOTIDE SEQUENCE</scope>
    <source>
        <strain evidence="9">11687</strain>
    </source>
</reference>
<dbReference type="CDD" id="cd09154">
    <property type="entry name" value="PLDc_SMU_988_like_1"/>
    <property type="match status" value="1"/>
</dbReference>
<protein>
    <submittedName>
        <fullName evidence="9">PLDc N-terminal domain-containing protein</fullName>
    </submittedName>
</protein>
<dbReference type="InterPro" id="IPR027379">
    <property type="entry name" value="CLS_N"/>
</dbReference>
<dbReference type="Proteomes" id="UP000824081">
    <property type="component" value="Unassembled WGS sequence"/>
</dbReference>
<dbReference type="InterPro" id="IPR001736">
    <property type="entry name" value="PLipase_D/transphosphatidylase"/>
</dbReference>
<comment type="subcellular location">
    <subcellularLocation>
        <location evidence="1">Cell membrane</location>
        <topology evidence="1">Multi-pass membrane protein</topology>
    </subcellularLocation>
</comment>
<dbReference type="SMART" id="SM00155">
    <property type="entry name" value="PLDc"/>
    <property type="match status" value="2"/>
</dbReference>
<evidence type="ECO:0000256" key="2">
    <source>
        <dbReference type="ARBA" id="ARBA00022475"/>
    </source>
</evidence>
<dbReference type="EMBL" id="DVMZ01000104">
    <property type="protein sequence ID" value="HIU59246.1"/>
    <property type="molecule type" value="Genomic_DNA"/>
</dbReference>
<feature type="domain" description="PLD phosphodiesterase" evidence="8">
    <location>
        <begin position="256"/>
        <end position="283"/>
    </location>
</feature>
<name>A0A9D1MFF5_9FIRM</name>
<keyword evidence="5 7" id="KW-0472">Membrane</keyword>
<feature type="non-terminal residue" evidence="9">
    <location>
        <position position="499"/>
    </location>
</feature>
<feature type="transmembrane region" description="Helical" evidence="7">
    <location>
        <begin position="21"/>
        <end position="46"/>
    </location>
</feature>
<evidence type="ECO:0000256" key="4">
    <source>
        <dbReference type="ARBA" id="ARBA00022989"/>
    </source>
</evidence>
<dbReference type="AlphaFoldDB" id="A0A9D1MFF5"/>
<evidence type="ECO:0000259" key="8">
    <source>
        <dbReference type="PROSITE" id="PS50035"/>
    </source>
</evidence>
<evidence type="ECO:0000256" key="3">
    <source>
        <dbReference type="ARBA" id="ARBA00022692"/>
    </source>
</evidence>
<evidence type="ECO:0000256" key="7">
    <source>
        <dbReference type="SAM" id="Phobius"/>
    </source>
</evidence>
<dbReference type="Gene3D" id="3.30.870.10">
    <property type="entry name" value="Endonuclease Chain A"/>
    <property type="match status" value="2"/>
</dbReference>
<organism evidence="9 10">
    <name type="scientific">Candidatus Scatosoma pullistercoris</name>
    <dbReference type="NCBI Taxonomy" id="2840934"/>
    <lineage>
        <taxon>Bacteria</taxon>
        <taxon>Bacillati</taxon>
        <taxon>Bacillota</taxon>
        <taxon>Clostridia</taxon>
        <taxon>Candidatus Scatosoma</taxon>
    </lineage>
</organism>
<dbReference type="Pfam" id="PF13091">
    <property type="entry name" value="PLDc_2"/>
    <property type="match status" value="2"/>
</dbReference>
<gene>
    <name evidence="9" type="ORF">IAC57_03990</name>
</gene>
<evidence type="ECO:0000256" key="5">
    <source>
        <dbReference type="ARBA" id="ARBA00023136"/>
    </source>
</evidence>
<keyword evidence="2" id="KW-1003">Cell membrane</keyword>
<dbReference type="CDD" id="cd09160">
    <property type="entry name" value="PLDc_SMU_988_like_2"/>
    <property type="match status" value="1"/>
</dbReference>
<dbReference type="GO" id="GO:0030572">
    <property type="term" value="F:phosphatidyltransferase activity"/>
    <property type="evidence" value="ECO:0007669"/>
    <property type="project" value="UniProtKB-ARBA"/>
</dbReference>
<evidence type="ECO:0000313" key="9">
    <source>
        <dbReference type="EMBL" id="HIU59246.1"/>
    </source>
</evidence>